<organism evidence="1 2">
    <name type="scientific">Negadavirga shengliensis</name>
    <dbReference type="NCBI Taxonomy" id="1389218"/>
    <lineage>
        <taxon>Bacteria</taxon>
        <taxon>Pseudomonadati</taxon>
        <taxon>Bacteroidota</taxon>
        <taxon>Cytophagia</taxon>
        <taxon>Cytophagales</taxon>
        <taxon>Cyclobacteriaceae</taxon>
        <taxon>Negadavirga</taxon>
    </lineage>
</organism>
<reference evidence="2" key="1">
    <citation type="journal article" date="2019" name="Int. J. Syst. Evol. Microbiol.">
        <title>The Global Catalogue of Microorganisms (GCM) 10K type strain sequencing project: providing services to taxonomists for standard genome sequencing and annotation.</title>
        <authorList>
            <consortium name="The Broad Institute Genomics Platform"/>
            <consortium name="The Broad Institute Genome Sequencing Center for Infectious Disease"/>
            <person name="Wu L."/>
            <person name="Ma J."/>
        </authorList>
    </citation>
    <scope>NUCLEOTIDE SEQUENCE [LARGE SCALE GENOMIC DNA]</scope>
    <source>
        <strain evidence="2">CGMCC 4.7466</strain>
    </source>
</reference>
<accession>A0ABV9T358</accession>
<dbReference type="EMBL" id="JBHSJJ010000009">
    <property type="protein sequence ID" value="MFC4873153.1"/>
    <property type="molecule type" value="Genomic_DNA"/>
</dbReference>
<name>A0ABV9T358_9BACT</name>
<gene>
    <name evidence="1" type="ORF">ACFPFU_15750</name>
</gene>
<evidence type="ECO:0000313" key="2">
    <source>
        <dbReference type="Proteomes" id="UP001595818"/>
    </source>
</evidence>
<proteinExistence type="predicted"/>
<comment type="caution">
    <text evidence="1">The sequence shown here is derived from an EMBL/GenBank/DDBJ whole genome shotgun (WGS) entry which is preliminary data.</text>
</comment>
<keyword evidence="2" id="KW-1185">Reference proteome</keyword>
<sequence>MSWFPGMAPFCLVGVLNGMGKDSDGLLYLTGNRVSGENPKMGYLSRYGG</sequence>
<evidence type="ECO:0000313" key="1">
    <source>
        <dbReference type="EMBL" id="MFC4873153.1"/>
    </source>
</evidence>
<dbReference type="RefSeq" id="WP_377065736.1">
    <property type="nucleotide sequence ID" value="NZ_JBHSJJ010000009.1"/>
</dbReference>
<protein>
    <submittedName>
        <fullName evidence="1">Uncharacterized protein</fullName>
    </submittedName>
</protein>
<dbReference type="Proteomes" id="UP001595818">
    <property type="component" value="Unassembled WGS sequence"/>
</dbReference>